<dbReference type="Proteomes" id="UP000267096">
    <property type="component" value="Unassembled WGS sequence"/>
</dbReference>
<protein>
    <submittedName>
        <fullName evidence="1">Uncharacterized protein</fullName>
    </submittedName>
</protein>
<organism evidence="1 2">
    <name type="scientific">Anisakis simplex</name>
    <name type="common">Herring worm</name>
    <dbReference type="NCBI Taxonomy" id="6269"/>
    <lineage>
        <taxon>Eukaryota</taxon>
        <taxon>Metazoa</taxon>
        <taxon>Ecdysozoa</taxon>
        <taxon>Nematoda</taxon>
        <taxon>Chromadorea</taxon>
        <taxon>Rhabditida</taxon>
        <taxon>Spirurina</taxon>
        <taxon>Ascaridomorpha</taxon>
        <taxon>Ascaridoidea</taxon>
        <taxon>Anisakidae</taxon>
        <taxon>Anisakis</taxon>
        <taxon>Anisakis simplex complex</taxon>
    </lineage>
</organism>
<sequence length="32" mass="3544">MQNWALGFTNDEELDEAYFGETSPSGDNCNGM</sequence>
<accession>A0A3P6NYH0</accession>
<dbReference type="AlphaFoldDB" id="A0A3P6NYH0"/>
<evidence type="ECO:0000313" key="2">
    <source>
        <dbReference type="Proteomes" id="UP000267096"/>
    </source>
</evidence>
<keyword evidence="2" id="KW-1185">Reference proteome</keyword>
<reference evidence="1 2" key="1">
    <citation type="submission" date="2018-11" db="EMBL/GenBank/DDBJ databases">
        <authorList>
            <consortium name="Pathogen Informatics"/>
        </authorList>
    </citation>
    <scope>NUCLEOTIDE SEQUENCE [LARGE SCALE GENOMIC DNA]</scope>
</reference>
<proteinExistence type="predicted"/>
<name>A0A3P6NYH0_ANISI</name>
<evidence type="ECO:0000313" key="1">
    <source>
        <dbReference type="EMBL" id="VDK23770.1"/>
    </source>
</evidence>
<gene>
    <name evidence="1" type="ORF">ASIM_LOCUS4397</name>
</gene>
<dbReference type="EMBL" id="UYRR01007617">
    <property type="protein sequence ID" value="VDK23770.1"/>
    <property type="molecule type" value="Genomic_DNA"/>
</dbReference>